<sequence>IIITSMQQLFEKKRRRRESHNAVERRRRDNINERILELSTLLPERDAIKNNKGTILRKSVEHIRMLHEEVGKCQHRIQELENMLGMYRMR</sequence>
<feature type="domain" description="BHLH" evidence="6">
    <location>
        <begin position="15"/>
        <end position="66"/>
    </location>
</feature>
<evidence type="ECO:0000256" key="2">
    <source>
        <dbReference type="ARBA" id="ARBA00023015"/>
    </source>
</evidence>
<dbReference type="PROSITE" id="PS50888">
    <property type="entry name" value="BHLH"/>
    <property type="match status" value="1"/>
</dbReference>
<dbReference type="GO" id="GO:0000978">
    <property type="term" value="F:RNA polymerase II cis-regulatory region sequence-specific DNA binding"/>
    <property type="evidence" value="ECO:0007669"/>
    <property type="project" value="TreeGrafter"/>
</dbReference>
<dbReference type="SMART" id="SM00353">
    <property type="entry name" value="HLH"/>
    <property type="match status" value="1"/>
</dbReference>
<gene>
    <name evidence="7" type="ORF">BCR42DRAFT_313797</name>
</gene>
<dbReference type="PANTHER" id="PTHR45776:SF2">
    <property type="entry name" value="MIP04163P"/>
    <property type="match status" value="1"/>
</dbReference>
<dbReference type="EMBL" id="MCGE01000008">
    <property type="protein sequence ID" value="ORZ18583.1"/>
    <property type="molecule type" value="Genomic_DNA"/>
</dbReference>
<feature type="non-terminal residue" evidence="7">
    <location>
        <position position="1"/>
    </location>
</feature>
<evidence type="ECO:0000256" key="5">
    <source>
        <dbReference type="ARBA" id="ARBA00023242"/>
    </source>
</evidence>
<reference evidence="7 8" key="1">
    <citation type="submission" date="2016-07" db="EMBL/GenBank/DDBJ databases">
        <title>Pervasive Adenine N6-methylation of Active Genes in Fungi.</title>
        <authorList>
            <consortium name="DOE Joint Genome Institute"/>
            <person name="Mondo S.J."/>
            <person name="Dannebaum R.O."/>
            <person name="Kuo R.C."/>
            <person name="Labutti K."/>
            <person name="Haridas S."/>
            <person name="Kuo A."/>
            <person name="Salamov A."/>
            <person name="Ahrendt S.R."/>
            <person name="Lipzen A."/>
            <person name="Sullivan W."/>
            <person name="Andreopoulos W.B."/>
            <person name="Clum A."/>
            <person name="Lindquist E."/>
            <person name="Daum C."/>
            <person name="Ramamoorthy G.K."/>
            <person name="Gryganskyi A."/>
            <person name="Culley D."/>
            <person name="Magnuson J.K."/>
            <person name="James T.Y."/>
            <person name="O'Malley M.A."/>
            <person name="Stajich J.E."/>
            <person name="Spatafora J.W."/>
            <person name="Visel A."/>
            <person name="Grigoriev I.V."/>
        </authorList>
    </citation>
    <scope>NUCLEOTIDE SEQUENCE [LARGE SCALE GENOMIC DNA]</scope>
    <source>
        <strain evidence="7 8">NRRL 1336</strain>
    </source>
</reference>
<keyword evidence="3" id="KW-0238">DNA-binding</keyword>
<comment type="subcellular location">
    <subcellularLocation>
        <location evidence="1">Nucleus</location>
    </subcellularLocation>
</comment>
<comment type="caution">
    <text evidence="7">The sequence shown here is derived from an EMBL/GenBank/DDBJ whole genome shotgun (WGS) entry which is preliminary data.</text>
</comment>
<keyword evidence="4" id="KW-0804">Transcription</keyword>
<proteinExistence type="predicted"/>
<keyword evidence="2" id="KW-0805">Transcription regulation</keyword>
<feature type="non-terminal residue" evidence="7">
    <location>
        <position position="90"/>
    </location>
</feature>
<dbReference type="PANTHER" id="PTHR45776">
    <property type="entry name" value="MIP04163P"/>
    <property type="match status" value="1"/>
</dbReference>
<dbReference type="GO" id="GO:0000981">
    <property type="term" value="F:DNA-binding transcription factor activity, RNA polymerase II-specific"/>
    <property type="evidence" value="ECO:0007669"/>
    <property type="project" value="TreeGrafter"/>
</dbReference>
<evidence type="ECO:0000256" key="3">
    <source>
        <dbReference type="ARBA" id="ARBA00023125"/>
    </source>
</evidence>
<keyword evidence="8" id="KW-1185">Reference proteome</keyword>
<evidence type="ECO:0000313" key="8">
    <source>
        <dbReference type="Proteomes" id="UP000193560"/>
    </source>
</evidence>
<dbReference type="Pfam" id="PF00010">
    <property type="entry name" value="HLH"/>
    <property type="match status" value="1"/>
</dbReference>
<dbReference type="STRING" id="90262.A0A1X2ILD4"/>
<accession>A0A1X2ILD4</accession>
<dbReference type="GO" id="GO:0005634">
    <property type="term" value="C:nucleus"/>
    <property type="evidence" value="ECO:0007669"/>
    <property type="project" value="UniProtKB-SubCell"/>
</dbReference>
<dbReference type="InterPro" id="IPR011598">
    <property type="entry name" value="bHLH_dom"/>
</dbReference>
<dbReference type="AlphaFoldDB" id="A0A1X2ILD4"/>
<dbReference type="OrthoDB" id="690068at2759"/>
<keyword evidence="5" id="KW-0539">Nucleus</keyword>
<evidence type="ECO:0000256" key="1">
    <source>
        <dbReference type="ARBA" id="ARBA00004123"/>
    </source>
</evidence>
<organism evidence="7 8">
    <name type="scientific">Absidia repens</name>
    <dbReference type="NCBI Taxonomy" id="90262"/>
    <lineage>
        <taxon>Eukaryota</taxon>
        <taxon>Fungi</taxon>
        <taxon>Fungi incertae sedis</taxon>
        <taxon>Mucoromycota</taxon>
        <taxon>Mucoromycotina</taxon>
        <taxon>Mucoromycetes</taxon>
        <taxon>Mucorales</taxon>
        <taxon>Cunninghamellaceae</taxon>
        <taxon>Absidia</taxon>
    </lineage>
</organism>
<evidence type="ECO:0000256" key="4">
    <source>
        <dbReference type="ARBA" id="ARBA00023163"/>
    </source>
</evidence>
<dbReference type="SUPFAM" id="SSF47459">
    <property type="entry name" value="HLH, helix-loop-helix DNA-binding domain"/>
    <property type="match status" value="1"/>
</dbReference>
<protein>
    <submittedName>
        <fullName evidence="7">Myc-type, basic helix-loop-helix domain-containing protein</fullName>
    </submittedName>
</protein>
<evidence type="ECO:0000313" key="7">
    <source>
        <dbReference type="EMBL" id="ORZ18583.1"/>
    </source>
</evidence>
<name>A0A1X2ILD4_9FUNG</name>
<evidence type="ECO:0000259" key="6">
    <source>
        <dbReference type="PROSITE" id="PS50888"/>
    </source>
</evidence>
<dbReference type="Proteomes" id="UP000193560">
    <property type="component" value="Unassembled WGS sequence"/>
</dbReference>
<dbReference type="GO" id="GO:0046983">
    <property type="term" value="F:protein dimerization activity"/>
    <property type="evidence" value="ECO:0007669"/>
    <property type="project" value="InterPro"/>
</dbReference>
<dbReference type="Gene3D" id="4.10.280.10">
    <property type="entry name" value="Helix-loop-helix DNA-binding domain"/>
    <property type="match status" value="1"/>
</dbReference>
<dbReference type="CDD" id="cd11387">
    <property type="entry name" value="bHLHzip_USF_MITF"/>
    <property type="match status" value="1"/>
</dbReference>
<dbReference type="InterPro" id="IPR036638">
    <property type="entry name" value="HLH_DNA-bd_sf"/>
</dbReference>